<protein>
    <submittedName>
        <fullName evidence="1">Uncharacterized protein</fullName>
    </submittedName>
</protein>
<name>M7TIE2_EUTLA</name>
<evidence type="ECO:0000313" key="1">
    <source>
        <dbReference type="EMBL" id="EMR69721.1"/>
    </source>
</evidence>
<dbReference type="OrthoDB" id="5237073at2759"/>
<dbReference type="OMA" id="KMANCIF"/>
<gene>
    <name evidence="1" type="ORF">UCREL1_3263</name>
</gene>
<sequence length="354" mass="40089">MLFKSFVYSTTLFSAALGDAIQFRVSSRNRARALEPLPVMPSPSLQFGAIIDKSSPAHPKRSTVNVTDIRDLHKHKLVRRVDECIPTPEEQECRRPPLFPMPSCFWCPDPADLAGDPVALLSQFTTEEFRARTRATPADLVDTCMFYSKTAFQPPKALSRVATQLACQYGKYSIWNLWPNKANEQENSALLDYYSIFEPKNRLYPISQMGVIEGSGNPGKQWHIIYFEHMSEAMAQMCTGQIYVLSQTPQDLAQYGVPPLQPNIWNDKELAALRRHLQELGDSLIAIDSTRLPDVVAWRINWRTLDVEGSATFPTETWEPFNLTLEYGPWTQRRADLCGNSGVDSEPDGYDFFG</sequence>
<accession>M7TIE2</accession>
<dbReference type="KEGG" id="ela:UCREL1_3263"/>
<organism evidence="1 2">
    <name type="scientific">Eutypa lata (strain UCR-EL1)</name>
    <name type="common">Grapevine dieback disease fungus</name>
    <name type="synonym">Eutypa armeniacae</name>
    <dbReference type="NCBI Taxonomy" id="1287681"/>
    <lineage>
        <taxon>Eukaryota</taxon>
        <taxon>Fungi</taxon>
        <taxon>Dikarya</taxon>
        <taxon>Ascomycota</taxon>
        <taxon>Pezizomycotina</taxon>
        <taxon>Sordariomycetes</taxon>
        <taxon>Xylariomycetidae</taxon>
        <taxon>Xylariales</taxon>
        <taxon>Diatrypaceae</taxon>
        <taxon>Eutypa</taxon>
    </lineage>
</organism>
<keyword evidence="2" id="KW-1185">Reference proteome</keyword>
<evidence type="ECO:0000313" key="2">
    <source>
        <dbReference type="Proteomes" id="UP000012174"/>
    </source>
</evidence>
<proteinExistence type="predicted"/>
<dbReference type="EMBL" id="KB706024">
    <property type="protein sequence ID" value="EMR69721.1"/>
    <property type="molecule type" value="Genomic_DNA"/>
</dbReference>
<dbReference type="AlphaFoldDB" id="M7TIE2"/>
<reference evidence="2" key="1">
    <citation type="journal article" date="2013" name="Genome Announc.">
        <title>Draft genome sequence of the grapevine dieback fungus Eutypa lata UCR-EL1.</title>
        <authorList>
            <person name="Blanco-Ulate B."/>
            <person name="Rolshausen P.E."/>
            <person name="Cantu D."/>
        </authorList>
    </citation>
    <scope>NUCLEOTIDE SEQUENCE [LARGE SCALE GENOMIC DNA]</scope>
    <source>
        <strain evidence="2">UCR-EL1</strain>
    </source>
</reference>
<dbReference type="Proteomes" id="UP000012174">
    <property type="component" value="Unassembled WGS sequence"/>
</dbReference>
<dbReference type="HOGENOM" id="CLU_783104_0_0_1"/>